<name>A0A4Z0HYA6_MYCPR</name>
<dbReference type="Proteomes" id="UP000297792">
    <property type="component" value="Unassembled WGS sequence"/>
</dbReference>
<evidence type="ECO:0000313" key="2">
    <source>
        <dbReference type="Proteomes" id="UP000297792"/>
    </source>
</evidence>
<dbReference type="AlphaFoldDB" id="A0A4Z0HYA6"/>
<protein>
    <recommendedName>
        <fullName evidence="3">Abortive infection protein-like C-terminal domain-containing protein</fullName>
    </recommendedName>
</protein>
<gene>
    <name evidence="1" type="ORF">EJD98_28085</name>
</gene>
<evidence type="ECO:0000313" key="1">
    <source>
        <dbReference type="EMBL" id="TGB36975.1"/>
    </source>
</evidence>
<reference evidence="1 2" key="1">
    <citation type="submission" date="2018-12" db="EMBL/GenBank/DDBJ databases">
        <title>Draft genome sequences of Mycolicibacterium peregrinum isolated from a pig with lymphadenitis and from soil on the same Japanese pig farm.</title>
        <authorList>
            <person name="Komatsu T."/>
            <person name="Ohya K."/>
            <person name="Sawai K."/>
            <person name="Odoi J.O."/>
            <person name="Otsu K."/>
            <person name="Ota A."/>
            <person name="Ito T."/>
            <person name="Kawai M."/>
            <person name="Maruyama F."/>
        </authorList>
    </citation>
    <scope>NUCLEOTIDE SEQUENCE [LARGE SCALE GENOMIC DNA]</scope>
    <source>
        <strain evidence="1 2">138</strain>
    </source>
</reference>
<proteinExistence type="predicted"/>
<sequence length="302" mass="33150">MEYQHELYAERLRRKAQAEALATGATQWTDQLDTNTRLKLDLAWNDVTRSLGAKEDEFLASYIGGRTLRSIGATLRPDAMQKPYGTYSNERLLSLIEAEHEALASLAEQQGFGYSSNLWGVSLADLPEKFQYDVNRIFEAHIVSLHLHHNSRLVPIDSHEMHSAVIAPTLHLLHSQPRFAGAETAYQNSLKELRNRDAGDAITDAAKALQEVLIGLGCTGGALGDLLNSAKKKGLLSGADTPLTESIVKTINWVAAKRNQGEAHRGDHQMNMSDAWMLVHVVGALAIRLSEANQPNGALSPQ</sequence>
<comment type="caution">
    <text evidence="1">The sequence shown here is derived from an EMBL/GenBank/DDBJ whole genome shotgun (WGS) entry which is preliminary data.</text>
</comment>
<keyword evidence="2" id="KW-1185">Reference proteome</keyword>
<dbReference type="EMBL" id="RWKA01000022">
    <property type="protein sequence ID" value="TGB36975.1"/>
    <property type="molecule type" value="Genomic_DNA"/>
</dbReference>
<evidence type="ECO:0008006" key="3">
    <source>
        <dbReference type="Google" id="ProtNLM"/>
    </source>
</evidence>
<accession>A0A4Z0HYA6</accession>
<organism evidence="1 2">
    <name type="scientific">Mycolicibacterium peregrinum</name>
    <name type="common">Mycobacterium peregrinum</name>
    <dbReference type="NCBI Taxonomy" id="43304"/>
    <lineage>
        <taxon>Bacteria</taxon>
        <taxon>Bacillati</taxon>
        <taxon>Actinomycetota</taxon>
        <taxon>Actinomycetes</taxon>
        <taxon>Mycobacteriales</taxon>
        <taxon>Mycobacteriaceae</taxon>
        <taxon>Mycolicibacterium</taxon>
    </lineage>
</organism>
<dbReference type="RefSeq" id="WP_135359131.1">
    <property type="nucleotide sequence ID" value="NZ_RWJZ01000001.1"/>
</dbReference>